<dbReference type="Proteomes" id="UP001196661">
    <property type="component" value="Unassembled WGS sequence"/>
</dbReference>
<accession>A0ABS5Y1C2</accession>
<dbReference type="RefSeq" id="WP_215617301.1">
    <property type="nucleotide sequence ID" value="NZ_JADOER010000004.1"/>
</dbReference>
<dbReference type="InterPro" id="IPR001173">
    <property type="entry name" value="Glyco_trans_2-like"/>
</dbReference>
<dbReference type="PANTHER" id="PTHR43179:SF7">
    <property type="entry name" value="RHAMNOSYLTRANSFERASE WBBL"/>
    <property type="match status" value="1"/>
</dbReference>
<gene>
    <name evidence="3" type="ORF">IXB28_04295</name>
</gene>
<name>A0ABS5Y1C2_9CYAN</name>
<dbReference type="EMBL" id="JADOER010000004">
    <property type="protein sequence ID" value="MBT9311416.1"/>
    <property type="molecule type" value="Genomic_DNA"/>
</dbReference>
<evidence type="ECO:0000256" key="1">
    <source>
        <dbReference type="SAM" id="MobiDB-lite"/>
    </source>
</evidence>
<feature type="domain" description="Glycosyltransferase 2-like" evidence="2">
    <location>
        <begin position="27"/>
        <end position="153"/>
    </location>
</feature>
<comment type="caution">
    <text evidence="3">The sequence shown here is derived from an EMBL/GenBank/DDBJ whole genome shotgun (WGS) entry which is preliminary data.</text>
</comment>
<evidence type="ECO:0000313" key="3">
    <source>
        <dbReference type="EMBL" id="MBT9311416.1"/>
    </source>
</evidence>
<sequence length="377" mass="43795">MTATLLKPTTVRHVTSQPAITIVVVPQERFSYTQQSLESIYRHTHCPFNLIYVDAGSPRRIQKYLTREATKRGFTLLRSEQFLAPNQARNLGLSQVSTEYVVFVDNDIHVAPGWLDQLWRCAKETNAAVVSPLTCVGQPLHDRIQSAGGEVRIFMDVKGKQIRRCLYEKRFLVNRSAAGIKDQLYRRGCEFATLDCLLVKRDIFDRLGPLDEKLLGAQEDADFCLGVNRLGGQMFCEPTALVTHVPQTSYRWSDMAYFMLRWSDTWEVESLMYFQQKWDLDMDQYFLDRYRQLGHRRHNRFIYPLLDQVMGELNLPWLEKLAIGLERWFNQVIADRHARLSDNITIKKISQTPVAKTTKQRPQRQAASLSQPRLMLH</sequence>
<dbReference type="Pfam" id="PF00535">
    <property type="entry name" value="Glycos_transf_2"/>
    <property type="match status" value="1"/>
</dbReference>
<reference evidence="3 4" key="1">
    <citation type="journal article" date="2021" name="Mar. Drugs">
        <title>Genome Reduction and Secondary Metabolism of the Marine Sponge-Associated Cyanobacterium Leptothoe.</title>
        <authorList>
            <person name="Konstantinou D."/>
            <person name="Popin R.V."/>
            <person name="Fewer D.P."/>
            <person name="Sivonen K."/>
            <person name="Gkelis S."/>
        </authorList>
    </citation>
    <scope>NUCLEOTIDE SEQUENCE [LARGE SCALE GENOMIC DNA]</scope>
    <source>
        <strain evidence="3 4">TAU-MAC 1615</strain>
    </source>
</reference>
<organism evidence="3 4">
    <name type="scientific">Leptothoe kymatousa TAU-MAC 1615</name>
    <dbReference type="NCBI Taxonomy" id="2364775"/>
    <lineage>
        <taxon>Bacteria</taxon>
        <taxon>Bacillati</taxon>
        <taxon>Cyanobacteriota</taxon>
        <taxon>Cyanophyceae</taxon>
        <taxon>Nodosilineales</taxon>
        <taxon>Cymatolegaceae</taxon>
        <taxon>Leptothoe</taxon>
        <taxon>Leptothoe kymatousa</taxon>
    </lineage>
</organism>
<proteinExistence type="predicted"/>
<protein>
    <submittedName>
        <fullName evidence="3">Glycosyltransferase</fullName>
    </submittedName>
</protein>
<evidence type="ECO:0000313" key="4">
    <source>
        <dbReference type="Proteomes" id="UP001196661"/>
    </source>
</evidence>
<feature type="region of interest" description="Disordered" evidence="1">
    <location>
        <begin position="351"/>
        <end position="377"/>
    </location>
</feature>
<keyword evidence="4" id="KW-1185">Reference proteome</keyword>
<evidence type="ECO:0000259" key="2">
    <source>
        <dbReference type="Pfam" id="PF00535"/>
    </source>
</evidence>
<dbReference type="PANTHER" id="PTHR43179">
    <property type="entry name" value="RHAMNOSYLTRANSFERASE WBBL"/>
    <property type="match status" value="1"/>
</dbReference>
<dbReference type="Gene3D" id="3.90.550.10">
    <property type="entry name" value="Spore Coat Polysaccharide Biosynthesis Protein SpsA, Chain A"/>
    <property type="match status" value="1"/>
</dbReference>
<dbReference type="SUPFAM" id="SSF53448">
    <property type="entry name" value="Nucleotide-diphospho-sugar transferases"/>
    <property type="match status" value="1"/>
</dbReference>
<dbReference type="InterPro" id="IPR029044">
    <property type="entry name" value="Nucleotide-diphossugar_trans"/>
</dbReference>